<dbReference type="OrthoDB" id="45925at2759"/>
<organism evidence="6 7">
    <name type="scientific">Fragilariopsis cylindrus CCMP1102</name>
    <dbReference type="NCBI Taxonomy" id="635003"/>
    <lineage>
        <taxon>Eukaryota</taxon>
        <taxon>Sar</taxon>
        <taxon>Stramenopiles</taxon>
        <taxon>Ochrophyta</taxon>
        <taxon>Bacillariophyta</taxon>
        <taxon>Bacillariophyceae</taxon>
        <taxon>Bacillariophycidae</taxon>
        <taxon>Bacillariales</taxon>
        <taxon>Bacillariaceae</taxon>
        <taxon>Fragilariopsis</taxon>
    </lineage>
</organism>
<feature type="compositionally biased region" description="Basic and acidic residues" evidence="4">
    <location>
        <begin position="61"/>
        <end position="77"/>
    </location>
</feature>
<feature type="region of interest" description="Disordered" evidence="4">
    <location>
        <begin position="1"/>
        <end position="89"/>
    </location>
</feature>
<dbReference type="CDD" id="cd21075">
    <property type="entry name" value="DBD_XPA-like"/>
    <property type="match status" value="1"/>
</dbReference>
<evidence type="ECO:0000256" key="3">
    <source>
        <dbReference type="ARBA" id="ARBA00023242"/>
    </source>
</evidence>
<sequence length="181" mass="21658">MVLTEEQRERIRRNKERALQIQKERKQKQQNENKKEERHTHYNNNNKRRSSSPTTNNNDNVIHHQKEVEKSEKKQKIIADSQNDPSLPLEDFEVGASQYVTKKEATNVYCLPEGSIAVCTYEEKVNPHNSKFKPMKLYKRDEVRYYAHKRYGGLNGLIKERNKRRQRKLEKDMNDAKDIFK</sequence>
<dbReference type="InterPro" id="IPR009061">
    <property type="entry name" value="DNA-bd_dom_put_sf"/>
</dbReference>
<dbReference type="KEGG" id="fcy:FRACYDRAFT_268587"/>
<evidence type="ECO:0000256" key="1">
    <source>
        <dbReference type="ARBA" id="ARBA00004123"/>
    </source>
</evidence>
<accession>A0A1E7FG42</accession>
<dbReference type="GO" id="GO:0005634">
    <property type="term" value="C:nucleus"/>
    <property type="evidence" value="ECO:0007669"/>
    <property type="project" value="UniProtKB-SubCell"/>
</dbReference>
<proteinExistence type="predicted"/>
<feature type="domain" description="XPA C-terminal" evidence="5">
    <location>
        <begin position="100"/>
        <end position="143"/>
    </location>
</feature>
<dbReference type="Proteomes" id="UP000095751">
    <property type="component" value="Unassembled WGS sequence"/>
</dbReference>
<dbReference type="Pfam" id="PF05181">
    <property type="entry name" value="XPA_C"/>
    <property type="match status" value="1"/>
</dbReference>
<dbReference type="AlphaFoldDB" id="A0A1E7FG42"/>
<keyword evidence="2" id="KW-0862">Zinc</keyword>
<evidence type="ECO:0000313" key="6">
    <source>
        <dbReference type="EMBL" id="OEU17142.1"/>
    </source>
</evidence>
<dbReference type="SUPFAM" id="SSF46955">
    <property type="entry name" value="Putative DNA-binding domain"/>
    <property type="match status" value="1"/>
</dbReference>
<dbReference type="InterPro" id="IPR022656">
    <property type="entry name" value="XPA_C"/>
</dbReference>
<feature type="compositionally biased region" description="Basic and acidic residues" evidence="4">
    <location>
        <begin position="169"/>
        <end position="181"/>
    </location>
</feature>
<feature type="compositionally biased region" description="Basic and acidic residues" evidence="4">
    <location>
        <begin position="16"/>
        <end position="40"/>
    </location>
</feature>
<gene>
    <name evidence="6" type="ORF">FRACYDRAFT_268587</name>
</gene>
<evidence type="ECO:0000313" key="7">
    <source>
        <dbReference type="Proteomes" id="UP000095751"/>
    </source>
</evidence>
<comment type="subcellular location">
    <subcellularLocation>
        <location evidence="1">Nucleus</location>
    </subcellularLocation>
</comment>
<reference evidence="6 7" key="1">
    <citation type="submission" date="2016-09" db="EMBL/GenBank/DDBJ databases">
        <title>Extensive genetic diversity and differential bi-allelic expression allows diatom success in the polar Southern Ocean.</title>
        <authorList>
            <consortium name="DOE Joint Genome Institute"/>
            <person name="Mock T."/>
            <person name="Otillar R.P."/>
            <person name="Strauss J."/>
            <person name="Dupont C."/>
            <person name="Frickenhaus S."/>
            <person name="Maumus F."/>
            <person name="Mcmullan M."/>
            <person name="Sanges R."/>
            <person name="Schmutz J."/>
            <person name="Toseland A."/>
            <person name="Valas R."/>
            <person name="Veluchamy A."/>
            <person name="Ward B.J."/>
            <person name="Allen A."/>
            <person name="Barry K."/>
            <person name="Falciatore A."/>
            <person name="Ferrante M."/>
            <person name="Fortunato A.E."/>
            <person name="Gloeckner G."/>
            <person name="Gruber A."/>
            <person name="Hipkin R."/>
            <person name="Janech M."/>
            <person name="Kroth P."/>
            <person name="Leese F."/>
            <person name="Lindquist E."/>
            <person name="Lyon B.R."/>
            <person name="Martin J."/>
            <person name="Mayer C."/>
            <person name="Parker M."/>
            <person name="Quesneville H."/>
            <person name="Raymond J."/>
            <person name="Uhlig C."/>
            <person name="Valentin K.U."/>
            <person name="Worden A.Z."/>
            <person name="Armbrust E.V."/>
            <person name="Bowler C."/>
            <person name="Green B."/>
            <person name="Moulton V."/>
            <person name="Van Oosterhout C."/>
            <person name="Grigoriev I."/>
        </authorList>
    </citation>
    <scope>NUCLEOTIDE SEQUENCE [LARGE SCALE GENOMIC DNA]</scope>
    <source>
        <strain evidence="6 7">CCMP1102</strain>
    </source>
</reference>
<dbReference type="InterPro" id="IPR037129">
    <property type="entry name" value="XPA_sf"/>
</dbReference>
<evidence type="ECO:0000259" key="5">
    <source>
        <dbReference type="Pfam" id="PF05181"/>
    </source>
</evidence>
<dbReference type="EMBL" id="KV784357">
    <property type="protein sequence ID" value="OEU17142.1"/>
    <property type="molecule type" value="Genomic_DNA"/>
</dbReference>
<evidence type="ECO:0000256" key="4">
    <source>
        <dbReference type="SAM" id="MobiDB-lite"/>
    </source>
</evidence>
<feature type="region of interest" description="Disordered" evidence="4">
    <location>
        <begin position="162"/>
        <end position="181"/>
    </location>
</feature>
<dbReference type="InParanoid" id="A0A1E7FG42"/>
<protein>
    <recommendedName>
        <fullName evidence="5">XPA C-terminal domain-containing protein</fullName>
    </recommendedName>
</protein>
<keyword evidence="7" id="KW-1185">Reference proteome</keyword>
<evidence type="ECO:0000256" key="2">
    <source>
        <dbReference type="ARBA" id="ARBA00022833"/>
    </source>
</evidence>
<keyword evidence="3" id="KW-0539">Nucleus</keyword>
<feature type="compositionally biased region" description="Polar residues" evidence="4">
    <location>
        <begin position="51"/>
        <end position="60"/>
    </location>
</feature>
<dbReference type="Gene3D" id="3.90.530.10">
    <property type="entry name" value="XPA C-terminal domain"/>
    <property type="match status" value="1"/>
</dbReference>
<name>A0A1E7FG42_9STRA</name>